<gene>
    <name evidence="14" type="primary">ctaB</name>
    <name evidence="15" type="ORF">WSI_01135</name>
</gene>
<keyword evidence="7 14" id="KW-1133">Transmembrane helix</keyword>
<name>A0ABN4AZH1_LIBAS</name>
<feature type="transmembrane region" description="Helical" evidence="14">
    <location>
        <begin position="164"/>
        <end position="187"/>
    </location>
</feature>
<keyword evidence="4 14" id="KW-1003">Cell membrane</keyword>
<feature type="transmembrane region" description="Helical" evidence="14">
    <location>
        <begin position="239"/>
        <end position="258"/>
    </location>
</feature>
<feature type="transmembrane region" description="Helical" evidence="14">
    <location>
        <begin position="44"/>
        <end position="64"/>
    </location>
</feature>
<comment type="function">
    <text evidence="14">Converts heme B (protoheme IX) to heme O by substitution of the vinyl group on carbon 2 of heme B porphyrin ring with a hydroxyethyl farnesyl side group.</text>
</comment>
<evidence type="ECO:0000256" key="7">
    <source>
        <dbReference type="ARBA" id="ARBA00022989"/>
    </source>
</evidence>
<feature type="transmembrane region" description="Helical" evidence="14">
    <location>
        <begin position="85"/>
        <end position="105"/>
    </location>
</feature>
<dbReference type="HAMAP" id="MF_00154">
    <property type="entry name" value="CyoE_CtaB"/>
    <property type="match status" value="1"/>
</dbReference>
<evidence type="ECO:0000313" key="15">
    <source>
        <dbReference type="EMBL" id="AGH16599.1"/>
    </source>
</evidence>
<dbReference type="RefSeq" id="WP_012778579.1">
    <property type="nucleotide sequence ID" value="NC_020549.1"/>
</dbReference>
<evidence type="ECO:0000256" key="9">
    <source>
        <dbReference type="ARBA" id="ARBA00023136"/>
    </source>
</evidence>
<keyword evidence="16" id="KW-1185">Reference proteome</keyword>
<evidence type="ECO:0000256" key="1">
    <source>
        <dbReference type="ARBA" id="ARBA00004651"/>
    </source>
</evidence>
<keyword evidence="9 14" id="KW-0472">Membrane</keyword>
<feature type="transmembrane region" description="Helical" evidence="14">
    <location>
        <begin position="111"/>
        <end position="132"/>
    </location>
</feature>
<evidence type="ECO:0000256" key="8">
    <source>
        <dbReference type="ARBA" id="ARBA00023133"/>
    </source>
</evidence>
<evidence type="ECO:0000256" key="13">
    <source>
        <dbReference type="ARBA" id="ARBA00047690"/>
    </source>
</evidence>
<dbReference type="PROSITE" id="PS00943">
    <property type="entry name" value="UBIA"/>
    <property type="match status" value="1"/>
</dbReference>
<evidence type="ECO:0000256" key="12">
    <source>
        <dbReference type="ARBA" id="ARBA00042475"/>
    </source>
</evidence>
<accession>A0ABN4AZH1</accession>
<evidence type="ECO:0000256" key="5">
    <source>
        <dbReference type="ARBA" id="ARBA00022679"/>
    </source>
</evidence>
<evidence type="ECO:0000256" key="14">
    <source>
        <dbReference type="HAMAP-Rule" id="MF_00154"/>
    </source>
</evidence>
<dbReference type="PANTHER" id="PTHR43448">
    <property type="entry name" value="PROTOHEME IX FARNESYLTRANSFERASE, MITOCHONDRIAL"/>
    <property type="match status" value="1"/>
</dbReference>
<comment type="pathway">
    <text evidence="2 14">Porphyrin-containing compound metabolism; heme O biosynthesis; heme O from protoheme: step 1/1.</text>
</comment>
<protein>
    <recommendedName>
        <fullName evidence="11 14">Protoheme IX farnesyltransferase</fullName>
        <ecNumber evidence="3 14">2.5.1.141</ecNumber>
    </recommendedName>
    <alternativeName>
        <fullName evidence="12 14">Heme B farnesyltransferase</fullName>
    </alternativeName>
    <alternativeName>
        <fullName evidence="10 14">Heme O synthase</fullName>
    </alternativeName>
</protein>
<feature type="transmembrane region" description="Helical" evidence="14">
    <location>
        <begin position="139"/>
        <end position="158"/>
    </location>
</feature>
<organism evidence="15 16">
    <name type="scientific">Candidatus Liberibacter asiaticus str. gxpsy</name>
    <dbReference type="NCBI Taxonomy" id="1174529"/>
    <lineage>
        <taxon>Bacteria</taxon>
        <taxon>Pseudomonadati</taxon>
        <taxon>Pseudomonadota</taxon>
        <taxon>Alphaproteobacteria</taxon>
        <taxon>Hyphomicrobiales</taxon>
        <taxon>Rhizobiaceae</taxon>
        <taxon>Liberibacter</taxon>
    </lineage>
</organism>
<evidence type="ECO:0000256" key="3">
    <source>
        <dbReference type="ARBA" id="ARBA00012292"/>
    </source>
</evidence>
<dbReference type="EC" id="2.5.1.141" evidence="3 14"/>
<dbReference type="InterPro" id="IPR044878">
    <property type="entry name" value="UbiA_sf"/>
</dbReference>
<dbReference type="InterPro" id="IPR006369">
    <property type="entry name" value="Protohaem_IX_farnesylTrfase"/>
</dbReference>
<evidence type="ECO:0000256" key="4">
    <source>
        <dbReference type="ARBA" id="ARBA00022475"/>
    </source>
</evidence>
<keyword evidence="8 14" id="KW-0350">Heme biosynthesis</keyword>
<dbReference type="CDD" id="cd13957">
    <property type="entry name" value="PT_UbiA_Cox10"/>
    <property type="match status" value="1"/>
</dbReference>
<dbReference type="InterPro" id="IPR000537">
    <property type="entry name" value="UbiA_prenyltransferase"/>
</dbReference>
<dbReference type="NCBIfam" id="NF003349">
    <property type="entry name" value="PRK04375.1-2"/>
    <property type="match status" value="1"/>
</dbReference>
<dbReference type="GeneID" id="93076599"/>
<evidence type="ECO:0000256" key="11">
    <source>
        <dbReference type="ARBA" id="ARBA00040810"/>
    </source>
</evidence>
<dbReference type="Proteomes" id="UP000011820">
    <property type="component" value="Chromosome"/>
</dbReference>
<dbReference type="PANTHER" id="PTHR43448:SF7">
    <property type="entry name" value="4-HYDROXYBENZOATE SOLANESYLTRANSFERASE"/>
    <property type="match status" value="1"/>
</dbReference>
<comment type="miscellaneous">
    <text evidence="14">Carbon 2 of the heme B porphyrin ring is defined according to the Fischer nomenclature.</text>
</comment>
<feature type="transmembrane region" description="Helical" evidence="14">
    <location>
        <begin position="20"/>
        <end position="38"/>
    </location>
</feature>
<evidence type="ECO:0000256" key="6">
    <source>
        <dbReference type="ARBA" id="ARBA00022692"/>
    </source>
</evidence>
<comment type="catalytic activity">
    <reaction evidence="13 14">
        <text>heme b + (2E,6E)-farnesyl diphosphate + H2O = Fe(II)-heme o + diphosphate</text>
        <dbReference type="Rhea" id="RHEA:28070"/>
        <dbReference type="ChEBI" id="CHEBI:15377"/>
        <dbReference type="ChEBI" id="CHEBI:33019"/>
        <dbReference type="ChEBI" id="CHEBI:60344"/>
        <dbReference type="ChEBI" id="CHEBI:60530"/>
        <dbReference type="ChEBI" id="CHEBI:175763"/>
        <dbReference type="EC" id="2.5.1.141"/>
    </reaction>
</comment>
<evidence type="ECO:0000256" key="2">
    <source>
        <dbReference type="ARBA" id="ARBA00004919"/>
    </source>
</evidence>
<comment type="subcellular location">
    <subcellularLocation>
        <location evidence="1 14">Cell membrane</location>
        <topology evidence="1 14">Multi-pass membrane protein</topology>
    </subcellularLocation>
</comment>
<keyword evidence="6 14" id="KW-0812">Transmembrane</keyword>
<dbReference type="EMBL" id="CP004005">
    <property type="protein sequence ID" value="AGH16599.1"/>
    <property type="molecule type" value="Genomic_DNA"/>
</dbReference>
<dbReference type="Gene3D" id="1.10.357.140">
    <property type="entry name" value="UbiA prenyltransferase"/>
    <property type="match status" value="1"/>
</dbReference>
<feature type="transmembrane region" description="Helical" evidence="14">
    <location>
        <begin position="213"/>
        <end position="233"/>
    </location>
</feature>
<evidence type="ECO:0000313" key="16">
    <source>
        <dbReference type="Proteomes" id="UP000011820"/>
    </source>
</evidence>
<dbReference type="Pfam" id="PF01040">
    <property type="entry name" value="UbiA"/>
    <property type="match status" value="1"/>
</dbReference>
<proteinExistence type="inferred from homology"/>
<reference evidence="15 16" key="1">
    <citation type="journal article" date="2013" name="Genome Announc.">
        <title>Complete Genome Sequence of a Chinese Strain of 'Candidatus Liberibacter asiaticus'.</title>
        <authorList>
            <person name="Lin H."/>
            <person name="Han C.S."/>
            <person name="Liu B."/>
            <person name="Lou B."/>
            <person name="Bai X."/>
            <person name="Deng C."/>
            <person name="Civerolo E.L."/>
            <person name="Gupta G."/>
        </authorList>
    </citation>
    <scope>NUCLEOTIDE SEQUENCE [LARGE SCALE GENOMIC DNA]</scope>
    <source>
        <strain evidence="16">gxpsy</strain>
    </source>
</reference>
<feature type="transmembrane region" description="Helical" evidence="14">
    <location>
        <begin position="270"/>
        <end position="291"/>
    </location>
</feature>
<evidence type="ECO:0000256" key="10">
    <source>
        <dbReference type="ARBA" id="ARBA00030253"/>
    </source>
</evidence>
<dbReference type="InterPro" id="IPR030470">
    <property type="entry name" value="UbiA_prenylTrfase_CS"/>
</dbReference>
<sequence length="305" mass="34297">MYFQVFRLNFFIVLLKPRVMSLAIYTAFVGIVLAPGHISVLKSVISIFAIAMGAGASGALNMYYDADIDKMMARTASRPIPLGQISPWEAWVLGVSLAVSSIVIMGLAINWVSATLLFMSIFCYVVIYTIWLKRFTPQNIVIGGIAGAIPPMIGWASVTGDVSIASLVMFLIIFLWTPPHFWSLALLCKDDYQKASIPMLPNVVTDRTTKMHILIYTVLTSIVGVLPTMLGFASVTYGIIVFFLGYHFTLWAWRTFLCKEDKDIRVTKKLFLESITYLFVLFTILMVDHLIDMKTVERYFFSSFL</sequence>
<keyword evidence="5 14" id="KW-0808">Transferase</keyword>
<comment type="similarity">
    <text evidence="14">Belongs to the UbiA prenyltransferase family. Protoheme IX farnesyltransferase subfamily.</text>
</comment>
<dbReference type="NCBIfam" id="TIGR01473">
    <property type="entry name" value="cyoE_ctaB"/>
    <property type="match status" value="1"/>
</dbReference>